<evidence type="ECO:0000313" key="6">
    <source>
        <dbReference type="Proteomes" id="UP001162480"/>
    </source>
</evidence>
<dbReference type="AlphaFoldDB" id="A0AA36FFR0"/>
<accession>A0AA36FFR0</accession>
<name>A0AA36FFR0_OCTVU</name>
<evidence type="ECO:0000256" key="3">
    <source>
        <dbReference type="ARBA" id="ARBA00022525"/>
    </source>
</evidence>
<protein>
    <submittedName>
        <fullName evidence="5">Pro-neuropeptide Y-like isoform X2</fullName>
    </submittedName>
</protein>
<organism evidence="5 6">
    <name type="scientific">Octopus vulgaris</name>
    <name type="common">Common octopus</name>
    <dbReference type="NCBI Taxonomy" id="6645"/>
    <lineage>
        <taxon>Eukaryota</taxon>
        <taxon>Metazoa</taxon>
        <taxon>Spiralia</taxon>
        <taxon>Lophotrochozoa</taxon>
        <taxon>Mollusca</taxon>
        <taxon>Cephalopoda</taxon>
        <taxon>Coleoidea</taxon>
        <taxon>Octopodiformes</taxon>
        <taxon>Octopoda</taxon>
        <taxon>Incirrata</taxon>
        <taxon>Octopodidae</taxon>
        <taxon>Octopus</taxon>
    </lineage>
</organism>
<dbReference type="Pfam" id="PF00159">
    <property type="entry name" value="Hormone_3"/>
    <property type="match status" value="1"/>
</dbReference>
<dbReference type="SMART" id="SM00309">
    <property type="entry name" value="PAH"/>
    <property type="match status" value="1"/>
</dbReference>
<dbReference type="GO" id="GO:0005179">
    <property type="term" value="F:hormone activity"/>
    <property type="evidence" value="ECO:0007669"/>
    <property type="project" value="InterPro"/>
</dbReference>
<evidence type="ECO:0000313" key="5">
    <source>
        <dbReference type="EMBL" id="CAI9735514.1"/>
    </source>
</evidence>
<keyword evidence="6" id="KW-1185">Reference proteome</keyword>
<sequence>MESDGSDRLYEDIYYKYEIFERESIISRPDRNHSVCSKLDFNKSINMQKIIITLLVVGIMFAMQVSCQESMLAPPNRPSEFRSPEELRKYLKALNEYYAIVGRPRFGRSVSKRAASNTFAEALTSKRNDE</sequence>
<gene>
    <name evidence="5" type="ORF">OCTVUL_1B020811</name>
</gene>
<dbReference type="CDD" id="cd00126">
    <property type="entry name" value="PAH"/>
    <property type="match status" value="1"/>
</dbReference>
<comment type="similarity">
    <text evidence="2 4">Belongs to the NPY family.</text>
</comment>
<dbReference type="GO" id="GO:0005576">
    <property type="term" value="C:extracellular region"/>
    <property type="evidence" value="ECO:0007669"/>
    <property type="project" value="UniProtKB-SubCell"/>
</dbReference>
<proteinExistence type="inferred from homology"/>
<dbReference type="InterPro" id="IPR020392">
    <property type="entry name" value="Pancreatic_hormone-like_CS"/>
</dbReference>
<keyword evidence="3" id="KW-0964">Secreted</keyword>
<dbReference type="PROSITE" id="PS50276">
    <property type="entry name" value="PANCREATIC_HORMONE_2"/>
    <property type="match status" value="1"/>
</dbReference>
<dbReference type="Proteomes" id="UP001162480">
    <property type="component" value="Chromosome 17"/>
</dbReference>
<dbReference type="EMBL" id="OX597830">
    <property type="protein sequence ID" value="CAI9735514.1"/>
    <property type="molecule type" value="Genomic_DNA"/>
</dbReference>
<comment type="subcellular location">
    <subcellularLocation>
        <location evidence="1">Secreted</location>
    </subcellularLocation>
</comment>
<evidence type="ECO:0000256" key="2">
    <source>
        <dbReference type="ARBA" id="ARBA00010022"/>
    </source>
</evidence>
<dbReference type="PROSITE" id="PS00265">
    <property type="entry name" value="PANCREATIC_HORMONE_1"/>
    <property type="match status" value="1"/>
</dbReference>
<evidence type="ECO:0000256" key="1">
    <source>
        <dbReference type="ARBA" id="ARBA00004613"/>
    </source>
</evidence>
<reference evidence="5" key="1">
    <citation type="submission" date="2023-08" db="EMBL/GenBank/DDBJ databases">
        <authorList>
            <person name="Alioto T."/>
            <person name="Alioto T."/>
            <person name="Gomez Garrido J."/>
        </authorList>
    </citation>
    <scope>NUCLEOTIDE SEQUENCE</scope>
</reference>
<dbReference type="InterPro" id="IPR001955">
    <property type="entry name" value="Pancreatic_hormone-like"/>
</dbReference>
<evidence type="ECO:0000256" key="4">
    <source>
        <dbReference type="RuleBase" id="RU000656"/>
    </source>
</evidence>